<dbReference type="OrthoDB" id="604226at2759"/>
<protein>
    <submittedName>
        <fullName evidence="5">Ubiquitin</fullName>
    </submittedName>
</protein>
<evidence type="ECO:0000256" key="3">
    <source>
        <dbReference type="SAM" id="Phobius"/>
    </source>
</evidence>
<name>A0A2U1K991_ARTAN</name>
<sequence length="364" mass="41009">MLYDKTCSVSFTCSRIPYTRDPIQLLLIIWLLFDLDPYFLLLLLFQMGFPFFTQAECSETFQTFDGMMAGLSLGKCSPNDMVSTSQGSLQIGFSFFTEAKGSETLQTFDGMMAGLSLGKCSPNDMVSFSRSTSHGSFQLLVKPVAEKTFSLTVSRCDSLHCVKIMICDKVGVAPYNQGLFLTGVWLNDHQRTLFDYNINGDSVLYLVPRFRGKMKIYIETISGKRIPLHAYFSHYTREVKAFIQDKIGVPPDQQTLVYAGNQLEDNHTLGYYYVQNKSTIRLVDDTLMTLQISVVNVSTEKTISLEVESSDTIKDVKVKIQDKEDIPADQQTLFLPQKQLEDDSTLADYCIWNGSTLHLAQTLG</sequence>
<dbReference type="SMART" id="SM00213">
    <property type="entry name" value="UBQ"/>
    <property type="match status" value="3"/>
</dbReference>
<dbReference type="Proteomes" id="UP000245207">
    <property type="component" value="Unassembled WGS sequence"/>
</dbReference>
<dbReference type="Pfam" id="PF00240">
    <property type="entry name" value="ubiquitin"/>
    <property type="match status" value="3"/>
</dbReference>
<dbReference type="InterPro" id="IPR050158">
    <property type="entry name" value="Ubiquitin_ubiquitin-like"/>
</dbReference>
<dbReference type="SUPFAM" id="SSF54236">
    <property type="entry name" value="Ubiquitin-like"/>
    <property type="match status" value="3"/>
</dbReference>
<evidence type="ECO:0000313" key="6">
    <source>
        <dbReference type="Proteomes" id="UP000245207"/>
    </source>
</evidence>
<keyword evidence="2" id="KW-0832">Ubl conjugation</keyword>
<keyword evidence="1" id="KW-1017">Isopeptide bond</keyword>
<accession>A0A2U1K991</accession>
<evidence type="ECO:0000259" key="4">
    <source>
        <dbReference type="PROSITE" id="PS50053"/>
    </source>
</evidence>
<dbReference type="PROSITE" id="PS00299">
    <property type="entry name" value="UBIQUITIN_1"/>
    <property type="match status" value="1"/>
</dbReference>
<dbReference type="InterPro" id="IPR029071">
    <property type="entry name" value="Ubiquitin-like_domsf"/>
</dbReference>
<evidence type="ECO:0000256" key="2">
    <source>
        <dbReference type="ARBA" id="ARBA00022843"/>
    </source>
</evidence>
<dbReference type="EMBL" id="PKPP01032807">
    <property type="protein sequence ID" value="PWA15966.1"/>
    <property type="molecule type" value="Genomic_DNA"/>
</dbReference>
<proteinExistence type="predicted"/>
<feature type="domain" description="Ubiquitin-like" evidence="4">
    <location>
        <begin position="290"/>
        <end position="359"/>
    </location>
</feature>
<feature type="domain" description="Ubiquitin-like" evidence="4">
    <location>
        <begin position="214"/>
        <end position="283"/>
    </location>
</feature>
<keyword evidence="6" id="KW-1185">Reference proteome</keyword>
<dbReference type="Gene3D" id="3.10.20.90">
    <property type="entry name" value="Phosphatidylinositol 3-kinase Catalytic Subunit, Chain A, domain 1"/>
    <property type="match status" value="3"/>
</dbReference>
<feature type="transmembrane region" description="Helical" evidence="3">
    <location>
        <begin position="25"/>
        <end position="49"/>
    </location>
</feature>
<keyword evidence="3" id="KW-0812">Transmembrane</keyword>
<dbReference type="PANTHER" id="PTHR10666">
    <property type="entry name" value="UBIQUITIN"/>
    <property type="match status" value="1"/>
</dbReference>
<keyword evidence="3" id="KW-1133">Transmembrane helix</keyword>
<feature type="domain" description="Ubiquitin-like" evidence="4">
    <location>
        <begin position="137"/>
        <end position="213"/>
    </location>
</feature>
<keyword evidence="3" id="KW-0472">Membrane</keyword>
<dbReference type="InterPro" id="IPR019954">
    <property type="entry name" value="Ubiquitin_CS"/>
</dbReference>
<dbReference type="GO" id="GO:0003729">
    <property type="term" value="F:mRNA binding"/>
    <property type="evidence" value="ECO:0007669"/>
    <property type="project" value="UniProtKB-ARBA"/>
</dbReference>
<dbReference type="InterPro" id="IPR000626">
    <property type="entry name" value="Ubiquitin-like_dom"/>
</dbReference>
<dbReference type="STRING" id="35608.A0A2U1K991"/>
<reference evidence="5 6" key="1">
    <citation type="journal article" date="2018" name="Mol. Plant">
        <title>The genome of Artemisia annua provides insight into the evolution of Asteraceae family and artemisinin biosynthesis.</title>
        <authorList>
            <person name="Shen Q."/>
            <person name="Zhang L."/>
            <person name="Liao Z."/>
            <person name="Wang S."/>
            <person name="Yan T."/>
            <person name="Shi P."/>
            <person name="Liu M."/>
            <person name="Fu X."/>
            <person name="Pan Q."/>
            <person name="Wang Y."/>
            <person name="Lv Z."/>
            <person name="Lu X."/>
            <person name="Zhang F."/>
            <person name="Jiang W."/>
            <person name="Ma Y."/>
            <person name="Chen M."/>
            <person name="Hao X."/>
            <person name="Li L."/>
            <person name="Tang Y."/>
            <person name="Lv G."/>
            <person name="Zhou Y."/>
            <person name="Sun X."/>
            <person name="Brodelius P.E."/>
            <person name="Rose J.K.C."/>
            <person name="Tang K."/>
        </authorList>
    </citation>
    <scope>NUCLEOTIDE SEQUENCE [LARGE SCALE GENOMIC DNA]</scope>
    <source>
        <strain evidence="6">cv. Huhao1</strain>
        <tissue evidence="5">Leaf</tissue>
    </source>
</reference>
<dbReference type="InterPro" id="IPR019956">
    <property type="entry name" value="Ubiquitin_dom"/>
</dbReference>
<dbReference type="PRINTS" id="PR00348">
    <property type="entry name" value="UBIQUITIN"/>
</dbReference>
<organism evidence="5 6">
    <name type="scientific">Artemisia annua</name>
    <name type="common">Sweet wormwood</name>
    <dbReference type="NCBI Taxonomy" id="35608"/>
    <lineage>
        <taxon>Eukaryota</taxon>
        <taxon>Viridiplantae</taxon>
        <taxon>Streptophyta</taxon>
        <taxon>Embryophyta</taxon>
        <taxon>Tracheophyta</taxon>
        <taxon>Spermatophyta</taxon>
        <taxon>Magnoliopsida</taxon>
        <taxon>eudicotyledons</taxon>
        <taxon>Gunneridae</taxon>
        <taxon>Pentapetalae</taxon>
        <taxon>asterids</taxon>
        <taxon>campanulids</taxon>
        <taxon>Asterales</taxon>
        <taxon>Asteraceae</taxon>
        <taxon>Asteroideae</taxon>
        <taxon>Anthemideae</taxon>
        <taxon>Artemisiinae</taxon>
        <taxon>Artemisia</taxon>
    </lineage>
</organism>
<dbReference type="AlphaFoldDB" id="A0A2U1K991"/>
<evidence type="ECO:0000256" key="1">
    <source>
        <dbReference type="ARBA" id="ARBA00022499"/>
    </source>
</evidence>
<evidence type="ECO:0000313" key="5">
    <source>
        <dbReference type="EMBL" id="PWA15966.1"/>
    </source>
</evidence>
<comment type="caution">
    <text evidence="5">The sequence shown here is derived from an EMBL/GenBank/DDBJ whole genome shotgun (WGS) entry which is preliminary data.</text>
</comment>
<dbReference type="PROSITE" id="PS50053">
    <property type="entry name" value="UBIQUITIN_2"/>
    <property type="match status" value="3"/>
</dbReference>
<gene>
    <name evidence="5" type="ORF">CTI12_AA630590</name>
</gene>